<organism evidence="2 3">
    <name type="scientific">Paucidesulfovibrio gracilis DSM 16080</name>
    <dbReference type="NCBI Taxonomy" id="1121449"/>
    <lineage>
        <taxon>Bacteria</taxon>
        <taxon>Pseudomonadati</taxon>
        <taxon>Thermodesulfobacteriota</taxon>
        <taxon>Desulfovibrionia</taxon>
        <taxon>Desulfovibrionales</taxon>
        <taxon>Desulfovibrionaceae</taxon>
        <taxon>Paucidesulfovibrio</taxon>
    </lineage>
</organism>
<dbReference type="InterPro" id="IPR012340">
    <property type="entry name" value="NA-bd_OB-fold"/>
</dbReference>
<dbReference type="RefSeq" id="WP_078718177.1">
    <property type="nucleotide sequence ID" value="NZ_FUYC01000022.1"/>
</dbReference>
<dbReference type="SUPFAM" id="SSF50249">
    <property type="entry name" value="Nucleic acid-binding proteins"/>
    <property type="match status" value="1"/>
</dbReference>
<dbReference type="Proteomes" id="UP000190027">
    <property type="component" value="Unassembled WGS sequence"/>
</dbReference>
<feature type="domain" description="RNB" evidence="1">
    <location>
        <begin position="282"/>
        <end position="569"/>
    </location>
</feature>
<evidence type="ECO:0000259" key="1">
    <source>
        <dbReference type="SMART" id="SM00955"/>
    </source>
</evidence>
<dbReference type="PANTHER" id="PTHR23355">
    <property type="entry name" value="RIBONUCLEASE"/>
    <property type="match status" value="1"/>
</dbReference>
<dbReference type="GO" id="GO:0000175">
    <property type="term" value="F:3'-5'-RNA exonuclease activity"/>
    <property type="evidence" value="ECO:0007669"/>
    <property type="project" value="TreeGrafter"/>
</dbReference>
<sequence length="679" mass="75471">MVKLRPETFPGPGCVVEFMQGNQPQLAWVQEENSGKLRALTVNKREVKLACARLLPWIGPQNNPDASRQEILEQLEKHHQRRGSIQAGLDVMEVWELAQGELEEAPLKWFADLVFDDPSPDEMAALGRALLAAKTHFKFRPPMFEIHPADKVDQRLRQEAEERVRDRITAVGQELFKSLWTAQREPSGLELPEEVAEGLRALLLDQISGTADEKADKLWAGLRKGLPEHPHQALVLARAWGIVEPHHNHLLDEAGYTMDDSWSAALADEVRELRETVAVHAATPLDTPFVSIDSATTRDIDDAFFVERQGEGYRLSLALARPLGWRFGSALDRAVAQRATSLYLPEGTGHMLPHCLGLDAFSLMAGQTRPALVTEFLFGPGGALLSVTPSLEWVRVAANTPYEVAEEALDNHADPMLETALELAKLLFKQRLKAGASIIKRPDPEVTLSGDGVDVRVEVEVKQPTLKSSLTVSEFMILANSALADWAARHHVPLLHRTQNIALPSEAQGIFSAPEDIFRAVKYMAPPLLEAHPKRHAALAVDAYAPITSPIRRYTDLINSAQVAGYLDNATPPFSQEGLEALLPGLSSRIGQVSQIQRFRPRYWKLLYLAQNRKQRHSAVLVEENGPYPSLAMPKLQMNVRAPRALLGDKLYPGQRFQLKFGRVDPLTNTIKIAEALEE</sequence>
<dbReference type="InterPro" id="IPR001900">
    <property type="entry name" value="RNase_II/R"/>
</dbReference>
<dbReference type="AlphaFoldDB" id="A0A1T4XZV3"/>
<dbReference type="Pfam" id="PF00773">
    <property type="entry name" value="RNB"/>
    <property type="match status" value="1"/>
</dbReference>
<gene>
    <name evidence="2" type="ORF">SAMN02745704_02634</name>
</gene>
<dbReference type="SMART" id="SM00955">
    <property type="entry name" value="RNB"/>
    <property type="match status" value="1"/>
</dbReference>
<evidence type="ECO:0000313" key="3">
    <source>
        <dbReference type="Proteomes" id="UP000190027"/>
    </source>
</evidence>
<dbReference type="STRING" id="1121449.SAMN02745704_02634"/>
<accession>A0A1T4XZV3</accession>
<dbReference type="GO" id="GO:0006402">
    <property type="term" value="P:mRNA catabolic process"/>
    <property type="evidence" value="ECO:0007669"/>
    <property type="project" value="TreeGrafter"/>
</dbReference>
<dbReference type="GO" id="GO:0003723">
    <property type="term" value="F:RNA binding"/>
    <property type="evidence" value="ECO:0007669"/>
    <property type="project" value="InterPro"/>
</dbReference>
<dbReference type="PANTHER" id="PTHR23355:SF42">
    <property type="entry name" value="RIBONUCLEASE II, CHLOROPLASTIC_MITOCHONDRIAL"/>
    <property type="match status" value="1"/>
</dbReference>
<dbReference type="EMBL" id="FUYC01000022">
    <property type="protein sequence ID" value="SKA95060.1"/>
    <property type="molecule type" value="Genomic_DNA"/>
</dbReference>
<dbReference type="GO" id="GO:0000932">
    <property type="term" value="C:P-body"/>
    <property type="evidence" value="ECO:0007669"/>
    <property type="project" value="TreeGrafter"/>
</dbReference>
<dbReference type="OrthoDB" id="5288992at2"/>
<reference evidence="2 3" key="1">
    <citation type="submission" date="2017-02" db="EMBL/GenBank/DDBJ databases">
        <authorList>
            <person name="Peterson S.W."/>
        </authorList>
    </citation>
    <scope>NUCLEOTIDE SEQUENCE [LARGE SCALE GENOMIC DNA]</scope>
    <source>
        <strain evidence="2 3">DSM 16080</strain>
    </source>
</reference>
<name>A0A1T4XZV3_9BACT</name>
<proteinExistence type="predicted"/>
<evidence type="ECO:0000313" key="2">
    <source>
        <dbReference type="EMBL" id="SKA95060.1"/>
    </source>
</evidence>
<protein>
    <submittedName>
        <fullName evidence="2">Exoribonuclease-2</fullName>
    </submittedName>
</protein>
<dbReference type="InterPro" id="IPR050180">
    <property type="entry name" value="RNR_Ribonuclease"/>
</dbReference>
<keyword evidence="3" id="KW-1185">Reference proteome</keyword>